<evidence type="ECO:0008006" key="3">
    <source>
        <dbReference type="Google" id="ProtNLM"/>
    </source>
</evidence>
<dbReference type="KEGG" id="ptm:GSPATT00036513001"/>
<dbReference type="InParanoid" id="A0CAB6"/>
<keyword evidence="2" id="KW-1185">Reference proteome</keyword>
<dbReference type="OMA" id="ANDYYGI"/>
<dbReference type="AlphaFoldDB" id="A0CAB6"/>
<dbReference type="HOGENOM" id="CLU_805248_0_0_1"/>
<dbReference type="Proteomes" id="UP000000600">
    <property type="component" value="Unassembled WGS sequence"/>
</dbReference>
<evidence type="ECO:0000313" key="1">
    <source>
        <dbReference type="EMBL" id="CAK67733.1"/>
    </source>
</evidence>
<gene>
    <name evidence="1" type="ORF">GSPATT00036513001</name>
</gene>
<evidence type="ECO:0000313" key="2">
    <source>
        <dbReference type="Proteomes" id="UP000000600"/>
    </source>
</evidence>
<protein>
    <recommendedName>
        <fullName evidence="3">BACK domain-containing protein</fullName>
    </recommendedName>
</protein>
<name>A0CAB6_PARTE</name>
<dbReference type="OrthoDB" id="10298919at2759"/>
<proteinExistence type="predicted"/>
<sequence length="345" mass="41184">MIALKRQQFRAKQRQIVLNKLFQQNRMSSLLVFKLDKLEQILTQQHYDSLEYQESIQQIIMMSHNVNLSQLYHLLIRNFIDTIQYQMDVGYYVLSVQVYFMFLIHQMEMAQQPMLVQLVKETGIQQFLAFNDPMTLQFLELFLIQMPALNDMEIDTIYNELLKWSQSINLNYVISALSCLNLLIRLKQELLSPDLSISILQLLNTEYSQLAFEILQLSNWQHFKEEQLILVWDEICKQLLNLNNEEICISILKSIVQFHTPYQLKEICQYLQVANDYYGIKVMEMLSATQINRNFDQITSELLDQISYRVIRNQTLVPLLKQFLFKNKLIYESYNFPLQIEYLLQ</sequence>
<dbReference type="RefSeq" id="XP_001435130.1">
    <property type="nucleotide sequence ID" value="XM_001435093.1"/>
</dbReference>
<reference evidence="1 2" key="1">
    <citation type="journal article" date="2006" name="Nature">
        <title>Global trends of whole-genome duplications revealed by the ciliate Paramecium tetraurelia.</title>
        <authorList>
            <consortium name="Genoscope"/>
            <person name="Aury J.-M."/>
            <person name="Jaillon O."/>
            <person name="Duret L."/>
            <person name="Noel B."/>
            <person name="Jubin C."/>
            <person name="Porcel B.M."/>
            <person name="Segurens B."/>
            <person name="Daubin V."/>
            <person name="Anthouard V."/>
            <person name="Aiach N."/>
            <person name="Arnaiz O."/>
            <person name="Billaut A."/>
            <person name="Beisson J."/>
            <person name="Blanc I."/>
            <person name="Bouhouche K."/>
            <person name="Camara F."/>
            <person name="Duharcourt S."/>
            <person name="Guigo R."/>
            <person name="Gogendeau D."/>
            <person name="Katinka M."/>
            <person name="Keller A.-M."/>
            <person name="Kissmehl R."/>
            <person name="Klotz C."/>
            <person name="Koll F."/>
            <person name="Le Moue A."/>
            <person name="Lepere C."/>
            <person name="Malinsky S."/>
            <person name="Nowacki M."/>
            <person name="Nowak J.K."/>
            <person name="Plattner H."/>
            <person name="Poulain J."/>
            <person name="Ruiz F."/>
            <person name="Serrano V."/>
            <person name="Zagulski M."/>
            <person name="Dessen P."/>
            <person name="Betermier M."/>
            <person name="Weissenbach J."/>
            <person name="Scarpelli C."/>
            <person name="Schachter V."/>
            <person name="Sperling L."/>
            <person name="Meyer E."/>
            <person name="Cohen J."/>
            <person name="Wincker P."/>
        </authorList>
    </citation>
    <scope>NUCLEOTIDE SEQUENCE [LARGE SCALE GENOMIC DNA]</scope>
    <source>
        <strain evidence="1 2">Stock d4-2</strain>
    </source>
</reference>
<accession>A0CAB6</accession>
<dbReference type="GeneID" id="5020909"/>
<dbReference type="EMBL" id="CT868054">
    <property type="protein sequence ID" value="CAK67733.1"/>
    <property type="molecule type" value="Genomic_DNA"/>
</dbReference>
<organism evidence="1 2">
    <name type="scientific">Paramecium tetraurelia</name>
    <dbReference type="NCBI Taxonomy" id="5888"/>
    <lineage>
        <taxon>Eukaryota</taxon>
        <taxon>Sar</taxon>
        <taxon>Alveolata</taxon>
        <taxon>Ciliophora</taxon>
        <taxon>Intramacronucleata</taxon>
        <taxon>Oligohymenophorea</taxon>
        <taxon>Peniculida</taxon>
        <taxon>Parameciidae</taxon>
        <taxon>Paramecium</taxon>
    </lineage>
</organism>